<dbReference type="OrthoDB" id="309640at2759"/>
<sequence length="155" mass="16438">MSFVLPSLTINARRIVHPTLLLRSSMSTGNLHVVSTPEAPAAIGPYSQAIKAGGFIFVSGCIPLVPSSMEVVKGGIKEQTAQALANLRAIVTASGSEIDRVAKTTVFLQSMNDFADMNEVYAGFFGSHKPARSAVEVARLPRDVLVEVECIVLAP</sequence>
<dbReference type="InterPro" id="IPR006175">
    <property type="entry name" value="YjgF/YER057c/UK114"/>
</dbReference>
<evidence type="ECO:0000313" key="3">
    <source>
        <dbReference type="Proteomes" id="UP000383932"/>
    </source>
</evidence>
<protein>
    <submittedName>
        <fullName evidence="2">RutC family protein</fullName>
    </submittedName>
</protein>
<evidence type="ECO:0000256" key="1">
    <source>
        <dbReference type="ARBA" id="ARBA00010552"/>
    </source>
</evidence>
<dbReference type="AlphaFoldDB" id="A0A5N5QTL7"/>
<accession>A0A5N5QTL7</accession>
<organism evidence="2 3">
    <name type="scientific">Ceratobasidium theobromae</name>
    <dbReference type="NCBI Taxonomy" id="1582974"/>
    <lineage>
        <taxon>Eukaryota</taxon>
        <taxon>Fungi</taxon>
        <taxon>Dikarya</taxon>
        <taxon>Basidiomycota</taxon>
        <taxon>Agaricomycotina</taxon>
        <taxon>Agaricomycetes</taxon>
        <taxon>Cantharellales</taxon>
        <taxon>Ceratobasidiaceae</taxon>
        <taxon>Ceratobasidium</taxon>
    </lineage>
</organism>
<dbReference type="GO" id="GO:0019239">
    <property type="term" value="F:deaminase activity"/>
    <property type="evidence" value="ECO:0007669"/>
    <property type="project" value="TreeGrafter"/>
</dbReference>
<dbReference type="PANTHER" id="PTHR11803">
    <property type="entry name" value="2-IMINOBUTANOATE/2-IMINOPROPANOATE DEAMINASE RIDA"/>
    <property type="match status" value="1"/>
</dbReference>
<dbReference type="FunFam" id="3.30.1330.40:FF:000001">
    <property type="entry name" value="L-PSP family endoribonuclease"/>
    <property type="match status" value="1"/>
</dbReference>
<dbReference type="NCBIfam" id="TIGR00004">
    <property type="entry name" value="Rid family detoxifying hydrolase"/>
    <property type="match status" value="1"/>
</dbReference>
<dbReference type="SUPFAM" id="SSF55298">
    <property type="entry name" value="YjgF-like"/>
    <property type="match status" value="1"/>
</dbReference>
<name>A0A5N5QTL7_9AGAM</name>
<dbReference type="Pfam" id="PF01042">
    <property type="entry name" value="Ribonuc_L-PSP"/>
    <property type="match status" value="1"/>
</dbReference>
<dbReference type="EMBL" id="SSOP01000019">
    <property type="protein sequence ID" value="KAB5594557.1"/>
    <property type="molecule type" value="Genomic_DNA"/>
</dbReference>
<dbReference type="InterPro" id="IPR006056">
    <property type="entry name" value="RidA"/>
</dbReference>
<dbReference type="Gene3D" id="3.30.1330.40">
    <property type="entry name" value="RutC-like"/>
    <property type="match status" value="1"/>
</dbReference>
<dbReference type="GO" id="GO:0005739">
    <property type="term" value="C:mitochondrion"/>
    <property type="evidence" value="ECO:0007669"/>
    <property type="project" value="TreeGrafter"/>
</dbReference>
<gene>
    <name evidence="2" type="ORF">CTheo_2040</name>
</gene>
<dbReference type="InterPro" id="IPR035959">
    <property type="entry name" value="RutC-like_sf"/>
</dbReference>
<comment type="caution">
    <text evidence="2">The sequence shown here is derived from an EMBL/GenBank/DDBJ whole genome shotgun (WGS) entry which is preliminary data.</text>
</comment>
<reference evidence="2 3" key="1">
    <citation type="journal article" date="2019" name="Fungal Biol. Biotechnol.">
        <title>Draft genome sequence of fastidious pathogen Ceratobasidium theobromae, which causes vascular-streak dieback in Theobroma cacao.</title>
        <authorList>
            <person name="Ali S.S."/>
            <person name="Asman A."/>
            <person name="Shao J."/>
            <person name="Firmansyah A.P."/>
            <person name="Susilo A.W."/>
            <person name="Rosmana A."/>
            <person name="McMahon P."/>
            <person name="Junaid M."/>
            <person name="Guest D."/>
            <person name="Kheng T.Y."/>
            <person name="Meinhardt L.W."/>
            <person name="Bailey B.A."/>
        </authorList>
    </citation>
    <scope>NUCLEOTIDE SEQUENCE [LARGE SCALE GENOMIC DNA]</scope>
    <source>
        <strain evidence="2 3">CT2</strain>
    </source>
</reference>
<keyword evidence="3" id="KW-1185">Reference proteome</keyword>
<dbReference type="GO" id="GO:0005829">
    <property type="term" value="C:cytosol"/>
    <property type="evidence" value="ECO:0007669"/>
    <property type="project" value="TreeGrafter"/>
</dbReference>
<comment type="similarity">
    <text evidence="1">Belongs to the RutC family.</text>
</comment>
<dbReference type="CDD" id="cd00448">
    <property type="entry name" value="YjgF_YER057c_UK114_family"/>
    <property type="match status" value="1"/>
</dbReference>
<evidence type="ECO:0000313" key="2">
    <source>
        <dbReference type="EMBL" id="KAB5594557.1"/>
    </source>
</evidence>
<dbReference type="PANTHER" id="PTHR11803:SF58">
    <property type="entry name" value="PROTEIN HMF1-RELATED"/>
    <property type="match status" value="1"/>
</dbReference>
<proteinExistence type="inferred from homology"/>
<dbReference type="Proteomes" id="UP000383932">
    <property type="component" value="Unassembled WGS sequence"/>
</dbReference>